<keyword evidence="13" id="KW-0464">Manganese</keyword>
<feature type="binding site" evidence="10 14">
    <location>
        <position position="64"/>
    </location>
    <ligand>
        <name>substrate</name>
    </ligand>
</feature>
<evidence type="ECO:0000256" key="9">
    <source>
        <dbReference type="ARBA" id="ARBA00023235"/>
    </source>
</evidence>
<dbReference type="AlphaFoldDB" id="A0AAE3FHN1"/>
<comment type="cofactor">
    <cofactor evidence="3">
        <name>Co(2+)</name>
        <dbReference type="ChEBI" id="CHEBI:48828"/>
    </cofactor>
</comment>
<comment type="catalytic activity">
    <reaction evidence="1 10 11">
        <text>D-ribulose 5-phosphate = D-xylulose 5-phosphate</text>
        <dbReference type="Rhea" id="RHEA:13677"/>
        <dbReference type="ChEBI" id="CHEBI:57737"/>
        <dbReference type="ChEBI" id="CHEBI:58121"/>
        <dbReference type="EC" id="5.1.3.1"/>
    </reaction>
</comment>
<dbReference type="InterPro" id="IPR026019">
    <property type="entry name" value="Ribul_P_3_epim"/>
</dbReference>
<evidence type="ECO:0000313" key="16">
    <source>
        <dbReference type="Proteomes" id="UP001139365"/>
    </source>
</evidence>
<dbReference type="HAMAP" id="MF_02227">
    <property type="entry name" value="RPE"/>
    <property type="match status" value="1"/>
</dbReference>
<dbReference type="PROSITE" id="PS01086">
    <property type="entry name" value="RIBUL_P_3_EPIMER_2"/>
    <property type="match status" value="1"/>
</dbReference>
<dbReference type="GO" id="GO:0006098">
    <property type="term" value="P:pentose-phosphate shunt"/>
    <property type="evidence" value="ECO:0007669"/>
    <property type="project" value="UniProtKB-UniRule"/>
</dbReference>
<comment type="cofactor">
    <cofactor evidence="2">
        <name>Mn(2+)</name>
        <dbReference type="ChEBI" id="CHEBI:29035"/>
    </cofactor>
</comment>
<evidence type="ECO:0000256" key="2">
    <source>
        <dbReference type="ARBA" id="ARBA00001936"/>
    </source>
</evidence>
<feature type="binding site" evidence="10 13">
    <location>
        <position position="33"/>
    </location>
    <ligand>
        <name>a divalent metal cation</name>
        <dbReference type="ChEBI" id="CHEBI:60240"/>
    </ligand>
</feature>
<evidence type="ECO:0000256" key="12">
    <source>
        <dbReference type="PIRSR" id="PIRSR001461-1"/>
    </source>
</evidence>
<evidence type="ECO:0000256" key="1">
    <source>
        <dbReference type="ARBA" id="ARBA00001782"/>
    </source>
</evidence>
<dbReference type="NCBIfam" id="NF004076">
    <property type="entry name" value="PRK05581.1-4"/>
    <property type="match status" value="1"/>
</dbReference>
<dbReference type="PIRSF" id="PIRSF001461">
    <property type="entry name" value="RPE"/>
    <property type="match status" value="1"/>
</dbReference>
<evidence type="ECO:0000256" key="6">
    <source>
        <dbReference type="ARBA" id="ARBA00009541"/>
    </source>
</evidence>
<dbReference type="PROSITE" id="PS01085">
    <property type="entry name" value="RIBUL_P_3_EPIMER_1"/>
    <property type="match status" value="1"/>
</dbReference>
<dbReference type="EC" id="5.1.3.1" evidence="7 10"/>
<gene>
    <name evidence="10 15" type="primary">rpe</name>
    <name evidence="15" type="ORF">MR241_05140</name>
</gene>
<evidence type="ECO:0000256" key="4">
    <source>
        <dbReference type="ARBA" id="ARBA00001947"/>
    </source>
</evidence>
<comment type="pathway">
    <text evidence="10">Carbohydrate degradation.</text>
</comment>
<comment type="cofactor">
    <cofactor evidence="5">
        <name>Fe(2+)</name>
        <dbReference type="ChEBI" id="CHEBI:29033"/>
    </cofactor>
</comment>
<dbReference type="SUPFAM" id="SSF51366">
    <property type="entry name" value="Ribulose-phoshate binding barrel"/>
    <property type="match status" value="1"/>
</dbReference>
<dbReference type="GO" id="GO:0019323">
    <property type="term" value="P:pentose catabolic process"/>
    <property type="evidence" value="ECO:0007669"/>
    <property type="project" value="UniProtKB-UniRule"/>
</dbReference>
<comment type="cofactor">
    <cofactor evidence="4">
        <name>Zn(2+)</name>
        <dbReference type="ChEBI" id="CHEBI:29105"/>
    </cofactor>
</comment>
<evidence type="ECO:0000256" key="10">
    <source>
        <dbReference type="HAMAP-Rule" id="MF_02227"/>
    </source>
</evidence>
<protein>
    <recommendedName>
        <fullName evidence="7 10">Ribulose-phosphate 3-epimerase</fullName>
        <ecNumber evidence="7 10">5.1.3.1</ecNumber>
    </recommendedName>
</protein>
<dbReference type="InterPro" id="IPR013785">
    <property type="entry name" value="Aldolase_TIM"/>
</dbReference>
<organism evidence="15 16">
    <name type="scientific">Candidatus Colimorpha enterica</name>
    <dbReference type="NCBI Taxonomy" id="3083063"/>
    <lineage>
        <taxon>Bacteria</taxon>
        <taxon>Pseudomonadati</taxon>
        <taxon>Bacteroidota</taxon>
        <taxon>Bacteroidia</taxon>
        <taxon>Bacteroidales</taxon>
        <taxon>Candidatus Colimorpha</taxon>
    </lineage>
</organism>
<dbReference type="InterPro" id="IPR011060">
    <property type="entry name" value="RibuloseP-bd_barrel"/>
</dbReference>
<feature type="binding site" evidence="10 13">
    <location>
        <position position="64"/>
    </location>
    <ligand>
        <name>a divalent metal cation</name>
        <dbReference type="ChEBI" id="CHEBI:60240"/>
    </ligand>
</feature>
<feature type="active site" description="Proton acceptor" evidence="10 12">
    <location>
        <position position="33"/>
    </location>
</feature>
<feature type="binding site" evidence="10 13">
    <location>
        <position position="31"/>
    </location>
    <ligand>
        <name>a divalent metal cation</name>
        <dbReference type="ChEBI" id="CHEBI:60240"/>
    </ligand>
</feature>
<keyword evidence="13" id="KW-0170">Cobalt</keyword>
<dbReference type="Pfam" id="PF00834">
    <property type="entry name" value="Ribul_P_3_epim"/>
    <property type="match status" value="1"/>
</dbReference>
<feature type="active site" description="Proton donor" evidence="10 12">
    <location>
        <position position="173"/>
    </location>
</feature>
<dbReference type="Gene3D" id="3.20.20.70">
    <property type="entry name" value="Aldolase class I"/>
    <property type="match status" value="1"/>
</dbReference>
<evidence type="ECO:0000256" key="11">
    <source>
        <dbReference type="PIRNR" id="PIRNR001461"/>
    </source>
</evidence>
<evidence type="ECO:0000256" key="3">
    <source>
        <dbReference type="ARBA" id="ARBA00001941"/>
    </source>
</evidence>
<dbReference type="InterPro" id="IPR000056">
    <property type="entry name" value="Ribul_P_3_epim-like"/>
</dbReference>
<keyword evidence="8 10" id="KW-0479">Metal-binding</keyword>
<feature type="binding site" evidence="10 14">
    <location>
        <begin position="195"/>
        <end position="196"/>
    </location>
    <ligand>
        <name>substrate</name>
    </ligand>
</feature>
<dbReference type="Proteomes" id="UP001139365">
    <property type="component" value="Unassembled WGS sequence"/>
</dbReference>
<comment type="caution">
    <text evidence="15">The sequence shown here is derived from an EMBL/GenBank/DDBJ whole genome shotgun (WGS) entry which is preliminary data.</text>
</comment>
<feature type="binding site" evidence="10 14">
    <location>
        <position position="6"/>
    </location>
    <ligand>
        <name>substrate</name>
    </ligand>
</feature>
<accession>A0AAE3FHN1</accession>
<dbReference type="EMBL" id="JALEMU010000080">
    <property type="protein sequence ID" value="MCI5755660.1"/>
    <property type="molecule type" value="Genomic_DNA"/>
</dbReference>
<keyword evidence="13" id="KW-0862">Zinc</keyword>
<evidence type="ECO:0000256" key="8">
    <source>
        <dbReference type="ARBA" id="ARBA00022723"/>
    </source>
</evidence>
<evidence type="ECO:0000256" key="13">
    <source>
        <dbReference type="PIRSR" id="PIRSR001461-2"/>
    </source>
</evidence>
<dbReference type="PANTHER" id="PTHR11749">
    <property type="entry name" value="RIBULOSE-5-PHOSPHATE-3-EPIMERASE"/>
    <property type="match status" value="1"/>
</dbReference>
<dbReference type="FunFam" id="3.20.20.70:FF:000004">
    <property type="entry name" value="Ribulose-phosphate 3-epimerase"/>
    <property type="match status" value="1"/>
</dbReference>
<dbReference type="NCBIfam" id="TIGR01163">
    <property type="entry name" value="rpe"/>
    <property type="match status" value="1"/>
</dbReference>
<evidence type="ECO:0000256" key="5">
    <source>
        <dbReference type="ARBA" id="ARBA00001954"/>
    </source>
</evidence>
<dbReference type="CDD" id="cd00429">
    <property type="entry name" value="RPE"/>
    <property type="match status" value="1"/>
</dbReference>
<dbReference type="GO" id="GO:0046872">
    <property type="term" value="F:metal ion binding"/>
    <property type="evidence" value="ECO:0007669"/>
    <property type="project" value="UniProtKB-UniRule"/>
</dbReference>
<sequence length="213" mass="22612">MIVSPSVLACDFAYAADGIKKVYDAGAEYLHLDVMDGQFVPNISFGPDFIKALRPHSKAVFDTHLMIKDPLRFVDAFADAGSDVITVHIESCDNFRETLEYIRSKGIKAGAVIKPATPVSALKEYLPLIDMILIMSVEPGFGGQSFIPSSLDKLREAGAMIEESGCDIDLEVDGGVNLKNAAEIKAAGANILVAGSAVFHAPDPAAAVMALKA</sequence>
<comment type="similarity">
    <text evidence="6 10 11">Belongs to the ribulose-phosphate 3-epimerase family.</text>
</comment>
<dbReference type="GO" id="GO:0004750">
    <property type="term" value="F:D-ribulose-phosphate 3-epimerase activity"/>
    <property type="evidence" value="ECO:0007669"/>
    <property type="project" value="UniProtKB-UniRule"/>
</dbReference>
<dbReference type="GO" id="GO:0005737">
    <property type="term" value="C:cytoplasm"/>
    <property type="evidence" value="ECO:0007669"/>
    <property type="project" value="UniProtKB-ARBA"/>
</dbReference>
<feature type="binding site" evidence="10 14">
    <location>
        <begin position="140"/>
        <end position="143"/>
    </location>
    <ligand>
        <name>substrate</name>
    </ligand>
</feature>
<evidence type="ECO:0000256" key="14">
    <source>
        <dbReference type="PIRSR" id="PIRSR001461-3"/>
    </source>
</evidence>
<feature type="binding site" evidence="14">
    <location>
        <position position="175"/>
    </location>
    <ligand>
        <name>substrate</name>
    </ligand>
</feature>
<proteinExistence type="inferred from homology"/>
<feature type="binding site" evidence="10">
    <location>
        <begin position="173"/>
        <end position="175"/>
    </location>
    <ligand>
        <name>substrate</name>
    </ligand>
</feature>
<feature type="binding site" evidence="10 13">
    <location>
        <position position="173"/>
    </location>
    <ligand>
        <name>a divalent metal cation</name>
        <dbReference type="ChEBI" id="CHEBI:60240"/>
    </ligand>
</feature>
<comment type="cofactor">
    <cofactor evidence="10 13">
        <name>a divalent metal cation</name>
        <dbReference type="ChEBI" id="CHEBI:60240"/>
    </cofactor>
    <text evidence="10 13">Binds 1 divalent metal cation per subunit.</text>
</comment>
<keyword evidence="9 10" id="KW-0413">Isomerase</keyword>
<name>A0AAE3FHN1_9BACT</name>
<evidence type="ECO:0000256" key="7">
    <source>
        <dbReference type="ARBA" id="ARBA00013188"/>
    </source>
</evidence>
<reference evidence="15 16" key="1">
    <citation type="submission" date="2022-03" db="EMBL/GenBank/DDBJ databases">
        <title>Metagenome-assembled genomes from swine fecal metagenomes.</title>
        <authorList>
            <person name="Holman D.B."/>
            <person name="Kommadath A."/>
        </authorList>
    </citation>
    <scope>NUCLEOTIDE SEQUENCE [LARGE SCALE GENOMIC DNA]</scope>
    <source>
        <strain evidence="15">SUG147</strain>
    </source>
</reference>
<comment type="function">
    <text evidence="10">Catalyzes the reversible epimerization of D-ribulose 5-phosphate to D-xylulose 5-phosphate.</text>
</comment>
<evidence type="ECO:0000313" key="15">
    <source>
        <dbReference type="EMBL" id="MCI5755660.1"/>
    </source>
</evidence>
<keyword evidence="10 11" id="KW-0119">Carbohydrate metabolism</keyword>